<dbReference type="SUPFAM" id="SSF52540">
    <property type="entry name" value="P-loop containing nucleoside triphosphate hydrolases"/>
    <property type="match status" value="1"/>
</dbReference>
<evidence type="ECO:0000256" key="5">
    <source>
        <dbReference type="PROSITE-ProRule" id="PRU00560"/>
    </source>
</evidence>
<name>A0A6A4M3D9_9ERIC</name>
<dbReference type="InterPro" id="IPR027417">
    <property type="entry name" value="P-loop_NTPase"/>
</dbReference>
<feature type="compositionally biased region" description="Polar residues" evidence="6">
    <location>
        <begin position="57"/>
        <end position="66"/>
    </location>
</feature>
<proteinExistence type="predicted"/>
<dbReference type="GO" id="GO:0043138">
    <property type="term" value="F:3'-5' DNA helicase activity"/>
    <property type="evidence" value="ECO:0007669"/>
    <property type="project" value="TreeGrafter"/>
</dbReference>
<evidence type="ECO:0000259" key="7">
    <source>
        <dbReference type="PROSITE" id="PS51198"/>
    </source>
</evidence>
<feature type="binding site" evidence="5">
    <location>
        <begin position="159"/>
        <end position="166"/>
    </location>
    <ligand>
        <name>ATP</name>
        <dbReference type="ChEBI" id="CHEBI:30616"/>
    </ligand>
</feature>
<dbReference type="Proteomes" id="UP000428333">
    <property type="component" value="Linkage Group LG02"/>
</dbReference>
<dbReference type="InterPro" id="IPR014016">
    <property type="entry name" value="UvrD-like_ATP-bd"/>
</dbReference>
<evidence type="ECO:0000256" key="3">
    <source>
        <dbReference type="ARBA" id="ARBA00022806"/>
    </source>
</evidence>
<evidence type="ECO:0000313" key="8">
    <source>
        <dbReference type="EMBL" id="KAE9465045.1"/>
    </source>
</evidence>
<feature type="compositionally biased region" description="Basic residues" evidence="6">
    <location>
        <begin position="38"/>
        <end position="56"/>
    </location>
</feature>
<protein>
    <recommendedName>
        <fullName evidence="7">UvrD-like helicase ATP-binding domain-containing protein</fullName>
    </recommendedName>
</protein>
<dbReference type="PROSITE" id="PS51198">
    <property type="entry name" value="UVRD_HELICASE_ATP_BIND"/>
    <property type="match status" value="1"/>
</dbReference>
<feature type="region of interest" description="Disordered" evidence="6">
    <location>
        <begin position="1"/>
        <end position="89"/>
    </location>
</feature>
<dbReference type="OrthoDB" id="1750056at2759"/>
<feature type="non-terminal residue" evidence="8">
    <location>
        <position position="1"/>
    </location>
</feature>
<dbReference type="PANTHER" id="PTHR11070:SF61">
    <property type="entry name" value="DNA 3'-5' HELICASE"/>
    <property type="match status" value="1"/>
</dbReference>
<dbReference type="GO" id="GO:0003677">
    <property type="term" value="F:DNA binding"/>
    <property type="evidence" value="ECO:0007669"/>
    <property type="project" value="InterPro"/>
</dbReference>
<keyword evidence="9" id="KW-1185">Reference proteome</keyword>
<keyword evidence="1 5" id="KW-0547">Nucleotide-binding</keyword>
<organism evidence="8 9">
    <name type="scientific">Rhododendron williamsianum</name>
    <dbReference type="NCBI Taxonomy" id="262921"/>
    <lineage>
        <taxon>Eukaryota</taxon>
        <taxon>Viridiplantae</taxon>
        <taxon>Streptophyta</taxon>
        <taxon>Embryophyta</taxon>
        <taxon>Tracheophyta</taxon>
        <taxon>Spermatophyta</taxon>
        <taxon>Magnoliopsida</taxon>
        <taxon>eudicotyledons</taxon>
        <taxon>Gunneridae</taxon>
        <taxon>Pentapetalae</taxon>
        <taxon>asterids</taxon>
        <taxon>Ericales</taxon>
        <taxon>Ericaceae</taxon>
        <taxon>Ericoideae</taxon>
        <taxon>Rhodoreae</taxon>
        <taxon>Rhododendron</taxon>
    </lineage>
</organism>
<keyword evidence="2 5" id="KW-0378">Hydrolase</keyword>
<accession>A0A6A4M3D9</accession>
<evidence type="ECO:0000256" key="2">
    <source>
        <dbReference type="ARBA" id="ARBA00022801"/>
    </source>
</evidence>
<evidence type="ECO:0000313" key="9">
    <source>
        <dbReference type="Proteomes" id="UP000428333"/>
    </source>
</evidence>
<dbReference type="AlphaFoldDB" id="A0A6A4M3D9"/>
<reference evidence="8 9" key="1">
    <citation type="journal article" date="2019" name="Genome Biol. Evol.">
        <title>The Rhododendron genome and chromosomal organization provide insight into shared whole-genome duplications across the heath family (Ericaceae).</title>
        <authorList>
            <person name="Soza V.L."/>
            <person name="Lindsley D."/>
            <person name="Waalkes A."/>
            <person name="Ramage E."/>
            <person name="Patwardhan R.P."/>
            <person name="Burton J.N."/>
            <person name="Adey A."/>
            <person name="Kumar A."/>
            <person name="Qiu R."/>
            <person name="Shendure J."/>
            <person name="Hall B."/>
        </authorList>
    </citation>
    <scope>NUCLEOTIDE SEQUENCE [LARGE SCALE GENOMIC DNA]</scope>
    <source>
        <strain evidence="8">RSF 1966-606</strain>
    </source>
</reference>
<dbReference type="GO" id="GO:0016787">
    <property type="term" value="F:hydrolase activity"/>
    <property type="evidence" value="ECO:0007669"/>
    <property type="project" value="UniProtKB-UniRule"/>
</dbReference>
<keyword evidence="3 5" id="KW-0347">Helicase</keyword>
<gene>
    <name evidence="8" type="ORF">C3L33_03030</name>
</gene>
<dbReference type="GO" id="GO:0005524">
    <property type="term" value="F:ATP binding"/>
    <property type="evidence" value="ECO:0007669"/>
    <property type="project" value="UniProtKB-UniRule"/>
</dbReference>
<dbReference type="GO" id="GO:0005634">
    <property type="term" value="C:nucleus"/>
    <property type="evidence" value="ECO:0007669"/>
    <property type="project" value="TreeGrafter"/>
</dbReference>
<dbReference type="InterPro" id="IPR000212">
    <property type="entry name" value="DNA_helicase_UvrD/REP"/>
</dbReference>
<dbReference type="Gene3D" id="3.40.50.300">
    <property type="entry name" value="P-loop containing nucleotide triphosphate hydrolases"/>
    <property type="match status" value="1"/>
</dbReference>
<dbReference type="PANTHER" id="PTHR11070">
    <property type="entry name" value="UVRD / RECB / PCRA DNA HELICASE FAMILY MEMBER"/>
    <property type="match status" value="1"/>
</dbReference>
<dbReference type="Pfam" id="PF00580">
    <property type="entry name" value="UvrD-helicase"/>
    <property type="match status" value="1"/>
</dbReference>
<evidence type="ECO:0000256" key="1">
    <source>
        <dbReference type="ARBA" id="ARBA00022741"/>
    </source>
</evidence>
<sequence>GFQIPDLSIYDQKMNKENADAAETPGGGGMSEEQRARISQKFRAAKALLSRKRPRHSTTPNTSLHSPLTIGDTKRNETPAQFSASSKSSPASIVLDEDFDEAILEEIDALCEQKAVRKSESEGCSSNFQLEIQSAEGSSLEYKREAACGDISIPLMIVAGPGSGKTSTMVGRVLMLLNEGIGPSNILAMTFTTAAASEMRDRLEQWLGRQQQKNS</sequence>
<dbReference type="EMBL" id="QEFC01000307">
    <property type="protein sequence ID" value="KAE9465045.1"/>
    <property type="molecule type" value="Genomic_DNA"/>
</dbReference>
<evidence type="ECO:0000256" key="6">
    <source>
        <dbReference type="SAM" id="MobiDB-lite"/>
    </source>
</evidence>
<keyword evidence="4 5" id="KW-0067">ATP-binding</keyword>
<evidence type="ECO:0000256" key="4">
    <source>
        <dbReference type="ARBA" id="ARBA00022840"/>
    </source>
</evidence>
<feature type="domain" description="UvrD-like helicase ATP-binding" evidence="7">
    <location>
        <begin position="138"/>
        <end position="215"/>
    </location>
</feature>
<comment type="caution">
    <text evidence="8">The sequence shown here is derived from an EMBL/GenBank/DDBJ whole genome shotgun (WGS) entry which is preliminary data.</text>
</comment>
<dbReference type="GO" id="GO:0000725">
    <property type="term" value="P:recombinational repair"/>
    <property type="evidence" value="ECO:0007669"/>
    <property type="project" value="TreeGrafter"/>
</dbReference>